<evidence type="ECO:0000259" key="6">
    <source>
        <dbReference type="Pfam" id="PF08100"/>
    </source>
</evidence>
<dbReference type="SUPFAM" id="SSF46785">
    <property type="entry name" value="Winged helix' DNA-binding domain"/>
    <property type="match status" value="1"/>
</dbReference>
<comment type="caution">
    <text evidence="7">The sequence shown here is derived from an EMBL/GenBank/DDBJ whole genome shotgun (WGS) entry which is preliminary data.</text>
</comment>
<feature type="domain" description="O-methyltransferase C-terminal" evidence="5">
    <location>
        <begin position="150"/>
        <end position="357"/>
    </location>
</feature>
<keyword evidence="1 7" id="KW-0489">Methyltransferase</keyword>
<dbReference type="InterPro" id="IPR012967">
    <property type="entry name" value="COMT_dimerisation"/>
</dbReference>
<organism evidence="7 8">
    <name type="scientific">Mycobacterium intermedium</name>
    <dbReference type="NCBI Taxonomy" id="28445"/>
    <lineage>
        <taxon>Bacteria</taxon>
        <taxon>Bacillati</taxon>
        <taxon>Actinomycetota</taxon>
        <taxon>Actinomycetes</taxon>
        <taxon>Mycobacteriales</taxon>
        <taxon>Mycobacteriaceae</taxon>
        <taxon>Mycobacterium</taxon>
        <taxon>Mycobacterium simiae complex</taxon>
    </lineage>
</organism>
<dbReference type="InterPro" id="IPR036390">
    <property type="entry name" value="WH_DNA-bd_sf"/>
</dbReference>
<dbReference type="CDD" id="cd00090">
    <property type="entry name" value="HTH_ARSR"/>
    <property type="match status" value="1"/>
</dbReference>
<dbReference type="PROSITE" id="PS51683">
    <property type="entry name" value="SAM_OMT_II"/>
    <property type="match status" value="1"/>
</dbReference>
<sequence length="376" mass="40796">MPRRPSPSPNNKGRLVPSKIPPARIARTVETARHHLAQLHRRAVPPPAAMMEMITNAWAAQAITAAADLGIADALAKGPLSADELATAVNADPDAVRRLLRALIGRGIFKQRRDGRYDLTPLADTLRKDAEVPMAGWARWLGSPQHREHWSHLTEAIRTGKSVVPGLRGKPTFEYLASEPELGEIFNNAMTAGSAMSIGPVIAAYDFSPFGTIVDVGGGHGRLLAEILGATPSARGILFDQPQVVSGAPAVLAEFKVQDRVRVVEGSFFESVPEGGDAYVLKSVIHDWPDDDAVRILRNVRSAAAPGSHVLLVEFVVPEHNREYAGNWLDLEMLLALDAKERSAAEFERLFSRSGFRMTRVVDTASPFHVVEATAI</sequence>
<evidence type="ECO:0000256" key="3">
    <source>
        <dbReference type="ARBA" id="ARBA00022691"/>
    </source>
</evidence>
<dbReference type="InterPro" id="IPR029063">
    <property type="entry name" value="SAM-dependent_MTases_sf"/>
</dbReference>
<dbReference type="OrthoDB" id="4145676at2"/>
<keyword evidence="8" id="KW-1185">Reference proteome</keyword>
<dbReference type="Gene3D" id="1.10.287.1350">
    <property type="match status" value="1"/>
</dbReference>
<dbReference type="InterPro" id="IPR036388">
    <property type="entry name" value="WH-like_DNA-bd_sf"/>
</dbReference>
<evidence type="ECO:0000259" key="5">
    <source>
        <dbReference type="Pfam" id="PF00891"/>
    </source>
</evidence>
<dbReference type="RefSeq" id="WP_069422451.1">
    <property type="nucleotide sequence ID" value="NZ_CBCRZH010000182.1"/>
</dbReference>
<dbReference type="EMBL" id="MVHT01000177">
    <property type="protein sequence ID" value="ORA89692.1"/>
    <property type="molecule type" value="Genomic_DNA"/>
</dbReference>
<dbReference type="STRING" id="28445.BHQ20_28205"/>
<dbReference type="InterPro" id="IPR016461">
    <property type="entry name" value="COMT-like"/>
</dbReference>
<dbReference type="GO" id="GO:0032259">
    <property type="term" value="P:methylation"/>
    <property type="evidence" value="ECO:0007669"/>
    <property type="project" value="UniProtKB-KW"/>
</dbReference>
<name>A0A1E3S455_MYCIE</name>
<dbReference type="GO" id="GO:0046983">
    <property type="term" value="F:protein dimerization activity"/>
    <property type="evidence" value="ECO:0007669"/>
    <property type="project" value="InterPro"/>
</dbReference>
<dbReference type="InterPro" id="IPR011991">
    <property type="entry name" value="ArsR-like_HTH"/>
</dbReference>
<evidence type="ECO:0000256" key="4">
    <source>
        <dbReference type="PIRSR" id="PIRSR005739-1"/>
    </source>
</evidence>
<dbReference type="Pfam" id="PF08100">
    <property type="entry name" value="Dimerisation"/>
    <property type="match status" value="1"/>
</dbReference>
<dbReference type="PIRSF" id="PIRSF005739">
    <property type="entry name" value="O-mtase"/>
    <property type="match status" value="1"/>
</dbReference>
<dbReference type="AlphaFoldDB" id="A0A1E3S455"/>
<feature type="active site" description="Proton acceptor" evidence="4">
    <location>
        <position position="286"/>
    </location>
</feature>
<evidence type="ECO:0000313" key="8">
    <source>
        <dbReference type="Proteomes" id="UP000192739"/>
    </source>
</evidence>
<dbReference type="PANTHER" id="PTHR43712">
    <property type="entry name" value="PUTATIVE (AFU_ORTHOLOGUE AFUA_4G14580)-RELATED"/>
    <property type="match status" value="1"/>
</dbReference>
<evidence type="ECO:0000256" key="2">
    <source>
        <dbReference type="ARBA" id="ARBA00022679"/>
    </source>
</evidence>
<accession>A0A1E3S455</accession>
<reference evidence="7 8" key="1">
    <citation type="submission" date="2017-02" db="EMBL/GenBank/DDBJ databases">
        <title>The new phylogeny of genus Mycobacterium.</title>
        <authorList>
            <person name="Tortoli E."/>
            <person name="Trovato A."/>
            <person name="Cirillo D.M."/>
        </authorList>
    </citation>
    <scope>NUCLEOTIDE SEQUENCE [LARGE SCALE GENOMIC DNA]</scope>
    <source>
        <strain evidence="7 8">DSM 44049</strain>
    </source>
</reference>
<gene>
    <name evidence="7" type="ORF">BST27_29840</name>
</gene>
<dbReference type="Proteomes" id="UP000192739">
    <property type="component" value="Unassembled WGS sequence"/>
</dbReference>
<protein>
    <submittedName>
        <fullName evidence="7">Hydroxyneurosporene methyltransferase</fullName>
    </submittedName>
</protein>
<proteinExistence type="predicted"/>
<keyword evidence="3" id="KW-0949">S-adenosyl-L-methionine</keyword>
<evidence type="ECO:0000256" key="1">
    <source>
        <dbReference type="ARBA" id="ARBA00022603"/>
    </source>
</evidence>
<evidence type="ECO:0000313" key="7">
    <source>
        <dbReference type="EMBL" id="ORA89692.1"/>
    </source>
</evidence>
<dbReference type="Pfam" id="PF00891">
    <property type="entry name" value="Methyltransf_2"/>
    <property type="match status" value="1"/>
</dbReference>
<dbReference type="GO" id="GO:0008171">
    <property type="term" value="F:O-methyltransferase activity"/>
    <property type="evidence" value="ECO:0007669"/>
    <property type="project" value="InterPro"/>
</dbReference>
<dbReference type="SUPFAM" id="SSF53335">
    <property type="entry name" value="S-adenosyl-L-methionine-dependent methyltransferases"/>
    <property type="match status" value="1"/>
</dbReference>
<dbReference type="PANTHER" id="PTHR43712:SF2">
    <property type="entry name" value="O-METHYLTRANSFERASE CICE"/>
    <property type="match status" value="1"/>
</dbReference>
<feature type="domain" description="O-methyltransferase dimerisation" evidence="6">
    <location>
        <begin position="51"/>
        <end position="127"/>
    </location>
</feature>
<keyword evidence="2 7" id="KW-0808">Transferase</keyword>
<dbReference type="Gene3D" id="1.10.10.10">
    <property type="entry name" value="Winged helix-like DNA-binding domain superfamily/Winged helix DNA-binding domain"/>
    <property type="match status" value="1"/>
</dbReference>
<dbReference type="CDD" id="cd02440">
    <property type="entry name" value="AdoMet_MTases"/>
    <property type="match status" value="1"/>
</dbReference>
<dbReference type="InterPro" id="IPR001077">
    <property type="entry name" value="COMT_C"/>
</dbReference>
<dbReference type="Gene3D" id="3.40.50.150">
    <property type="entry name" value="Vaccinia Virus protein VP39"/>
    <property type="match status" value="1"/>
</dbReference>